<feature type="region of interest" description="Disordered" evidence="1">
    <location>
        <begin position="23"/>
        <end position="139"/>
    </location>
</feature>
<proteinExistence type="predicted"/>
<gene>
    <name evidence="3" type="ORF">L201_006858</name>
</gene>
<feature type="compositionally biased region" description="Polar residues" evidence="1">
    <location>
        <begin position="115"/>
        <end position="124"/>
    </location>
</feature>
<evidence type="ECO:0000313" key="3">
    <source>
        <dbReference type="EMBL" id="WWC91908.1"/>
    </source>
</evidence>
<feature type="compositionally biased region" description="Low complexity" evidence="1">
    <location>
        <begin position="346"/>
        <end position="359"/>
    </location>
</feature>
<keyword evidence="2" id="KW-0472">Membrane</keyword>
<feature type="compositionally biased region" description="Polar residues" evidence="1">
    <location>
        <begin position="460"/>
        <end position="474"/>
    </location>
</feature>
<evidence type="ECO:0000313" key="4">
    <source>
        <dbReference type="Proteomes" id="UP001355207"/>
    </source>
</evidence>
<evidence type="ECO:0000256" key="2">
    <source>
        <dbReference type="SAM" id="Phobius"/>
    </source>
</evidence>
<feature type="region of interest" description="Disordered" evidence="1">
    <location>
        <begin position="346"/>
        <end position="367"/>
    </location>
</feature>
<dbReference type="Gene3D" id="3.80.10.10">
    <property type="entry name" value="Ribonuclease Inhibitor"/>
    <property type="match status" value="2"/>
</dbReference>
<dbReference type="Proteomes" id="UP001355207">
    <property type="component" value="Chromosome 9"/>
</dbReference>
<evidence type="ECO:0000256" key="1">
    <source>
        <dbReference type="SAM" id="MobiDB-lite"/>
    </source>
</evidence>
<accession>A0AAX4K488</accession>
<keyword evidence="4" id="KW-1185">Reference proteome</keyword>
<dbReference type="AlphaFoldDB" id="A0AAX4K488"/>
<dbReference type="SUPFAM" id="SSF52058">
    <property type="entry name" value="L domain-like"/>
    <property type="match status" value="1"/>
</dbReference>
<feature type="transmembrane region" description="Helical" evidence="2">
    <location>
        <begin position="416"/>
        <end position="437"/>
    </location>
</feature>
<dbReference type="InterPro" id="IPR032675">
    <property type="entry name" value="LRR_dom_sf"/>
</dbReference>
<dbReference type="GeneID" id="91097527"/>
<dbReference type="RefSeq" id="XP_066078670.1">
    <property type="nucleotide sequence ID" value="XM_066222573.1"/>
</dbReference>
<protein>
    <recommendedName>
        <fullName evidence="5">Leucine-rich repeat-containing N-terminal plant-type domain-containing protein</fullName>
    </recommendedName>
</protein>
<dbReference type="PANTHER" id="PTHR46662">
    <property type="entry name" value="DI-GLUCOSE BINDING PROTEIN WITH LEUCINE-RICH REPEAT DOMAIN-CONTAINING PROTEIN"/>
    <property type="match status" value="1"/>
</dbReference>
<feature type="compositionally biased region" description="Low complexity" evidence="1">
    <location>
        <begin position="42"/>
        <end position="58"/>
    </location>
</feature>
<dbReference type="EMBL" id="CP144106">
    <property type="protein sequence ID" value="WWC91908.1"/>
    <property type="molecule type" value="Genomic_DNA"/>
</dbReference>
<reference evidence="3 4" key="1">
    <citation type="submission" date="2024-01" db="EMBL/GenBank/DDBJ databases">
        <title>Comparative genomics of Cryptococcus and Kwoniella reveals pathogenesis evolution and contrasting modes of karyotype evolution via chromosome fusion or intercentromeric recombination.</title>
        <authorList>
            <person name="Coelho M.A."/>
            <person name="David-Palma M."/>
            <person name="Shea T."/>
            <person name="Bowers K."/>
            <person name="McGinley-Smith S."/>
            <person name="Mohammad A.W."/>
            <person name="Gnirke A."/>
            <person name="Yurkov A.M."/>
            <person name="Nowrousian M."/>
            <person name="Sun S."/>
            <person name="Cuomo C.A."/>
            <person name="Heitman J."/>
        </authorList>
    </citation>
    <scope>NUCLEOTIDE SEQUENCE [LARGE SCALE GENOMIC DNA]</scope>
    <source>
        <strain evidence="3 4">CBS 6074</strain>
    </source>
</reference>
<name>A0AAX4K488_9TREE</name>
<feature type="compositionally biased region" description="Basic and acidic residues" evidence="1">
    <location>
        <begin position="128"/>
        <end position="139"/>
    </location>
</feature>
<keyword evidence="2" id="KW-0812">Transmembrane</keyword>
<feature type="region of interest" description="Disordered" evidence="1">
    <location>
        <begin position="440"/>
        <end position="474"/>
    </location>
</feature>
<keyword evidence="2" id="KW-1133">Transmembrane helix</keyword>
<feature type="region of interest" description="Disordered" evidence="1">
    <location>
        <begin position="789"/>
        <end position="809"/>
    </location>
</feature>
<feature type="compositionally biased region" description="Low complexity" evidence="1">
    <location>
        <begin position="23"/>
        <end position="33"/>
    </location>
</feature>
<organism evidence="3 4">
    <name type="scientific">Kwoniella dendrophila CBS 6074</name>
    <dbReference type="NCBI Taxonomy" id="1295534"/>
    <lineage>
        <taxon>Eukaryota</taxon>
        <taxon>Fungi</taxon>
        <taxon>Dikarya</taxon>
        <taxon>Basidiomycota</taxon>
        <taxon>Agaricomycotina</taxon>
        <taxon>Tremellomycetes</taxon>
        <taxon>Tremellales</taxon>
        <taxon>Cryptococcaceae</taxon>
        <taxon>Kwoniella</taxon>
    </lineage>
</organism>
<dbReference type="PANTHER" id="PTHR46662:SF104">
    <property type="entry name" value="GPI-ANCHORED ADHESIN-LIKE PROTEIN PGA55-RELATED"/>
    <property type="match status" value="1"/>
</dbReference>
<evidence type="ECO:0008006" key="5">
    <source>
        <dbReference type="Google" id="ProtNLM"/>
    </source>
</evidence>
<sequence>MSSETPRSSMFKSRFSILSLLPSRHPPLHVSHPMPERHQVSSRHATVVSSSSVSPVHSEYPDPSTPLPPLKLKCTKNSPKRPPPLDLQKTKLMYPPGHSDVIIDPGTSKTDQRPDSSIYQNQQAPPLPKKEEVKSDKPRLKPAKKVFEEDDDRFDVAEVEIGHRYPSWKGGKVDLKPGQVLPREMIPSLVSSSNSPKRKTRTEELLPTPDQYESVLHNVLLTPTYLGNGGSITPSSLGESSKVGYSKYAKRRTLLDKASETITEVARNARNSKWLPGKSILKPTYALEADRSLRAMRDKEEQEMERFRKNVKPVRLNVPDYEDDDHTRQQLEKKYGKLSEAQGASTWSISSSSSPIRESSNTHRRSPGWIGAREYAVGTGGYEGQRAKMAHNGGGGWRSTKAEEDRLKRKQMIRKISIVLAILILAALIIGLCTTLLRKDSKSDSSDSSSNSSDRSDPSTIANTTGSNASGISSESVTSCLDQFRVLPEPSNYPCSDCVPILSSIENDFSKPMINGNATGVGSALQFCALRDIYSKTNVKDGLNGWLKDSSPCGGWNGISCDSRGRITGLLLQYPNVPNELPDSLSNIWALEAIHIMGNGSVPTGKFPSSLLSKPNLKTIDIEYTALSGPIDQSPFSSTKSLNTLVLINNSNLGNSLPDLSNNQELLTLSVTGQGLLDGKFDKLPKSITYLDLSYNSLNGQIPSFTQLNSLNTLYLQNNKFQQSPSSLPESITTLSLTSNSDLSGSLPSIICNSKILENCDLRLTKLSGTISTSSQNQVVSSAIIESSSSSSSSATSSGSSSISSSSSSSTLAQPLTSIAQSATLASVVGNPLATSAAVATSLNSMVSIVGREPAGCGICKFS</sequence>